<evidence type="ECO:0000256" key="4">
    <source>
        <dbReference type="ARBA" id="ARBA00022692"/>
    </source>
</evidence>
<evidence type="ECO:0000313" key="9">
    <source>
        <dbReference type="EMBL" id="RSN78380.1"/>
    </source>
</evidence>
<keyword evidence="4 7" id="KW-0812">Transmembrane</keyword>
<keyword evidence="5 7" id="KW-1133">Transmembrane helix</keyword>
<reference evidence="9 10" key="1">
    <citation type="submission" date="2018-10" db="EMBL/GenBank/DDBJ databases">
        <title>Co-occurring genomic capacity for anaerobic methane metabolism and dissimilatory sulfite reduction discovered in the Korarchaeota.</title>
        <authorList>
            <person name="Mckay L.J."/>
            <person name="Dlakic M."/>
            <person name="Fields M.W."/>
            <person name="Delmont T.O."/>
            <person name="Eren A.M."/>
            <person name="Jay Z.J."/>
            <person name="Klingelsmith K.B."/>
            <person name="Rusch D.B."/>
            <person name="Inskeep W.P."/>
        </authorList>
    </citation>
    <scope>NUCLEOTIDE SEQUENCE [LARGE SCALE GENOMIC DNA]</scope>
    <source>
        <strain evidence="9 10">MDKW</strain>
    </source>
</reference>
<dbReference type="Pfam" id="PF19300">
    <property type="entry name" value="BPD_transp_1_N"/>
    <property type="match status" value="1"/>
</dbReference>
<evidence type="ECO:0000256" key="6">
    <source>
        <dbReference type="ARBA" id="ARBA00023136"/>
    </source>
</evidence>
<comment type="similarity">
    <text evidence="7">Belongs to the binding-protein-dependent transport system permease family.</text>
</comment>
<sequence length="343" mass="38175">MKLYEYAIRRTLLLVPVLIGVTILTFYLSRIVLNPLGAYVTERTPPELIPAIEKKLGLDKPFYVQYAYYLRDLITMDWGWSKVAHMPVLEALMYRFPATVELAVTAFLITIALGIPLGILSALKNNTLIDHIIRIIALTGISIPVFWLGLTLQYTFSYWLKTNGLPSLPSSGRVDPVLLQAHPVNRITGLMILDSLIQGNFIVALDAISHIILPSITLAFLNIGVVTRVARSSMLEVLRQDYITTARAYGLPRRIVIYKYALKNAMIPVATISGLMFGGLLGGAVITETIFAFPGMGQLTVMAITFNDSNTILAFTVLACFIYVFVNLAVDIIYAWLDPRIKY</sequence>
<evidence type="ECO:0000313" key="10">
    <source>
        <dbReference type="Proteomes" id="UP000277582"/>
    </source>
</evidence>
<keyword evidence="2 7" id="KW-0813">Transport</keyword>
<dbReference type="EMBL" id="RCOS01000019">
    <property type="protein sequence ID" value="RSN78380.1"/>
    <property type="molecule type" value="Genomic_DNA"/>
</dbReference>
<keyword evidence="10" id="KW-1185">Reference proteome</keyword>
<dbReference type="InterPro" id="IPR000515">
    <property type="entry name" value="MetI-like"/>
</dbReference>
<dbReference type="PANTHER" id="PTHR43163:SF6">
    <property type="entry name" value="DIPEPTIDE TRANSPORT SYSTEM PERMEASE PROTEIN DPPB-RELATED"/>
    <property type="match status" value="1"/>
</dbReference>
<feature type="transmembrane region" description="Helical" evidence="7">
    <location>
        <begin position="312"/>
        <end position="337"/>
    </location>
</feature>
<evidence type="ECO:0000256" key="3">
    <source>
        <dbReference type="ARBA" id="ARBA00022475"/>
    </source>
</evidence>
<evidence type="ECO:0000256" key="7">
    <source>
        <dbReference type="RuleBase" id="RU363032"/>
    </source>
</evidence>
<evidence type="ECO:0000259" key="8">
    <source>
        <dbReference type="PROSITE" id="PS50928"/>
    </source>
</evidence>
<dbReference type="Proteomes" id="UP000277582">
    <property type="component" value="Unassembled WGS sequence"/>
</dbReference>
<dbReference type="CDD" id="cd06261">
    <property type="entry name" value="TM_PBP2"/>
    <property type="match status" value="1"/>
</dbReference>
<dbReference type="InterPro" id="IPR035906">
    <property type="entry name" value="MetI-like_sf"/>
</dbReference>
<comment type="caution">
    <text evidence="9">The sequence shown here is derived from an EMBL/GenBank/DDBJ whole genome shotgun (WGS) entry which is preliminary data.</text>
</comment>
<keyword evidence="3" id="KW-1003">Cell membrane</keyword>
<protein>
    <submittedName>
        <fullName evidence="9">ABC transporter permease</fullName>
    </submittedName>
</protein>
<comment type="subcellular location">
    <subcellularLocation>
        <location evidence="1 7">Cell membrane</location>
        <topology evidence="1 7">Multi-pass membrane protein</topology>
    </subcellularLocation>
</comment>
<dbReference type="PANTHER" id="PTHR43163">
    <property type="entry name" value="DIPEPTIDE TRANSPORT SYSTEM PERMEASE PROTEIN DPPB-RELATED"/>
    <property type="match status" value="1"/>
</dbReference>
<feature type="transmembrane region" description="Helical" evidence="7">
    <location>
        <begin position="12"/>
        <end position="33"/>
    </location>
</feature>
<dbReference type="RefSeq" id="WP_125670184.1">
    <property type="nucleotide sequence ID" value="NZ_RCOS01000019.1"/>
</dbReference>
<feature type="domain" description="ABC transmembrane type-1" evidence="8">
    <location>
        <begin position="96"/>
        <end position="334"/>
    </location>
</feature>
<dbReference type="Gene3D" id="1.10.3720.10">
    <property type="entry name" value="MetI-like"/>
    <property type="match status" value="1"/>
</dbReference>
<dbReference type="OrthoDB" id="44105at2157"/>
<dbReference type="SUPFAM" id="SSF161098">
    <property type="entry name" value="MetI-like"/>
    <property type="match status" value="1"/>
</dbReference>
<dbReference type="GO" id="GO:0055085">
    <property type="term" value="P:transmembrane transport"/>
    <property type="evidence" value="ECO:0007669"/>
    <property type="project" value="InterPro"/>
</dbReference>
<evidence type="ECO:0000256" key="2">
    <source>
        <dbReference type="ARBA" id="ARBA00022448"/>
    </source>
</evidence>
<dbReference type="GO" id="GO:0005886">
    <property type="term" value="C:plasma membrane"/>
    <property type="evidence" value="ECO:0007669"/>
    <property type="project" value="UniProtKB-SubCell"/>
</dbReference>
<accession>A0A3R9PN19</accession>
<dbReference type="AlphaFoldDB" id="A0A3R9PN19"/>
<dbReference type="InterPro" id="IPR045621">
    <property type="entry name" value="BPD_transp_1_N"/>
</dbReference>
<gene>
    <name evidence="9" type="ORF">D6D85_01060</name>
</gene>
<dbReference type="Pfam" id="PF00528">
    <property type="entry name" value="BPD_transp_1"/>
    <property type="match status" value="1"/>
</dbReference>
<organism evidence="9 10">
    <name type="scientific">Candidatus Methanodesulfokora washburnensis</name>
    <dbReference type="NCBI Taxonomy" id="2478471"/>
    <lineage>
        <taxon>Archaea</taxon>
        <taxon>Thermoproteota</taxon>
        <taxon>Candidatus Korarchaeia</taxon>
        <taxon>Candidatus Korarchaeia incertae sedis</taxon>
        <taxon>Candidatus Methanodesulfokora</taxon>
    </lineage>
</organism>
<feature type="transmembrane region" description="Helical" evidence="7">
    <location>
        <begin position="102"/>
        <end position="123"/>
    </location>
</feature>
<dbReference type="PROSITE" id="PS50928">
    <property type="entry name" value="ABC_TM1"/>
    <property type="match status" value="1"/>
</dbReference>
<keyword evidence="6 7" id="KW-0472">Membrane</keyword>
<proteinExistence type="inferred from homology"/>
<evidence type="ECO:0000256" key="1">
    <source>
        <dbReference type="ARBA" id="ARBA00004651"/>
    </source>
</evidence>
<name>A0A3R9PN19_9CREN</name>
<feature type="transmembrane region" description="Helical" evidence="7">
    <location>
        <begin position="135"/>
        <end position="156"/>
    </location>
</feature>
<feature type="transmembrane region" description="Helical" evidence="7">
    <location>
        <begin position="201"/>
        <end position="225"/>
    </location>
</feature>
<evidence type="ECO:0000256" key="5">
    <source>
        <dbReference type="ARBA" id="ARBA00022989"/>
    </source>
</evidence>
<feature type="transmembrane region" description="Helical" evidence="7">
    <location>
        <begin position="269"/>
        <end position="292"/>
    </location>
</feature>